<evidence type="ECO:0000313" key="2">
    <source>
        <dbReference type="Proteomes" id="UP000238701"/>
    </source>
</evidence>
<organism evidence="1 2">
    <name type="scientific">Candidatus Sulfotelmatobacter kueseliae</name>
    <dbReference type="NCBI Taxonomy" id="2042962"/>
    <lineage>
        <taxon>Bacteria</taxon>
        <taxon>Pseudomonadati</taxon>
        <taxon>Acidobacteriota</taxon>
        <taxon>Terriglobia</taxon>
        <taxon>Terriglobales</taxon>
        <taxon>Candidatus Korobacteraceae</taxon>
        <taxon>Candidatus Sulfotelmatobacter</taxon>
    </lineage>
</organism>
<protein>
    <submittedName>
        <fullName evidence="1">Uncharacterized protein</fullName>
    </submittedName>
</protein>
<dbReference type="AlphaFoldDB" id="A0A2U3K3Z3"/>
<reference evidence="2" key="1">
    <citation type="submission" date="2018-02" db="EMBL/GenBank/DDBJ databases">
        <authorList>
            <person name="Hausmann B."/>
        </authorList>
    </citation>
    <scope>NUCLEOTIDE SEQUENCE [LARGE SCALE GENOMIC DNA]</scope>
    <source>
        <strain evidence="2">Peat soil MAG SbA1</strain>
    </source>
</reference>
<accession>A0A2U3K3Z3</accession>
<sequence>MHALIHVMVENQVALGDQYPVESVLSRLMAEGLDRHEAVHAIGSVLTGQFFDAVKQKSSGTDLNAQTWADSTG</sequence>
<evidence type="ECO:0000313" key="1">
    <source>
        <dbReference type="EMBL" id="SPF34329.1"/>
    </source>
</evidence>
<dbReference type="EMBL" id="OMOD01000028">
    <property type="protein sequence ID" value="SPF34329.1"/>
    <property type="molecule type" value="Genomic_DNA"/>
</dbReference>
<dbReference type="Proteomes" id="UP000238701">
    <property type="component" value="Unassembled WGS sequence"/>
</dbReference>
<name>A0A2U3K3Z3_9BACT</name>
<gene>
    <name evidence="1" type="ORF">SBA1_1230002</name>
</gene>
<proteinExistence type="predicted"/>